<feature type="domain" description="SpaA-like prealbumin fold" evidence="3">
    <location>
        <begin position="1766"/>
        <end position="1849"/>
    </location>
</feature>
<feature type="domain" description="SpaA-like prealbumin fold" evidence="4">
    <location>
        <begin position="658"/>
        <end position="766"/>
    </location>
</feature>
<keyword evidence="2" id="KW-0472">Membrane</keyword>
<evidence type="ECO:0000313" key="6">
    <source>
        <dbReference type="Proteomes" id="UP001304125"/>
    </source>
</evidence>
<feature type="domain" description="SpaA-like prealbumin fold" evidence="4">
    <location>
        <begin position="1633"/>
        <end position="1734"/>
    </location>
</feature>
<feature type="domain" description="SpaA-like prealbumin fold" evidence="3">
    <location>
        <begin position="771"/>
        <end position="878"/>
    </location>
</feature>
<dbReference type="InterPro" id="IPR055371">
    <property type="entry name" value="SpaA_PFL_dom_4"/>
</dbReference>
<feature type="domain" description="SpaA-like prealbumin fold" evidence="4">
    <location>
        <begin position="554"/>
        <end position="654"/>
    </location>
</feature>
<dbReference type="EMBL" id="CP134879">
    <property type="protein sequence ID" value="WNM24877.1"/>
    <property type="molecule type" value="Genomic_DNA"/>
</dbReference>
<evidence type="ECO:0000256" key="1">
    <source>
        <dbReference type="SAM" id="MobiDB-lite"/>
    </source>
</evidence>
<feature type="region of interest" description="Disordered" evidence="1">
    <location>
        <begin position="1"/>
        <end position="24"/>
    </location>
</feature>
<evidence type="ECO:0000313" key="5">
    <source>
        <dbReference type="EMBL" id="WNM24877.1"/>
    </source>
</evidence>
<protein>
    <recommendedName>
        <fullName evidence="7">LPXTG-motif cell wall anchor domain-containing protein</fullName>
    </recommendedName>
</protein>
<feature type="domain" description="SpaA-like prealbumin fold" evidence="4">
    <location>
        <begin position="1421"/>
        <end position="1520"/>
    </location>
</feature>
<feature type="domain" description="SpaA-like prealbumin fold" evidence="4">
    <location>
        <begin position="1206"/>
        <end position="1306"/>
    </location>
</feature>
<accession>A0AA96F7G1</accession>
<feature type="compositionally biased region" description="Polar residues" evidence="1">
    <location>
        <begin position="1"/>
        <end position="13"/>
    </location>
</feature>
<name>A0AA96F7G1_9MICO</name>
<feature type="domain" description="SpaA-like prealbumin fold" evidence="3">
    <location>
        <begin position="1542"/>
        <end position="1625"/>
    </location>
</feature>
<keyword evidence="2" id="KW-1133">Transmembrane helix</keyword>
<dbReference type="Pfam" id="PF24514">
    <property type="entry name" value="SpaA_4"/>
    <property type="match status" value="6"/>
</dbReference>
<dbReference type="Pfam" id="PF20674">
    <property type="entry name" value="SpaA_3"/>
    <property type="match status" value="7"/>
</dbReference>
<feature type="domain" description="SpaA-like prealbumin fold" evidence="3">
    <location>
        <begin position="1327"/>
        <end position="1413"/>
    </location>
</feature>
<sequence>MTAMGSSNPSSSFIGMRRSRRMMPRRRRGPAAATITALLAATVGVGAVAAPAAAAYPVTPVNSLVPSTSFELDGNTAADKGGVDWATLAAAGGAPVVDSSGVYNGYTYHPDTCPNPDGVTDDIGDPQGGTKLADGPIWPSIDSKVGPEKSDLASVAVATQKVQNTVTGGVDDIVYANYERCSDTSGSMIATLFINNGDNLVPSTGGDGDFLLVFDFNPAGNKGPTAEFLQYDKANHEWSDIGTVPAGIVDMAPGQTFSEAGVNLTSLQAWLTKQTHGTAGQCYSLDVGGQAATVSGYSKGSRIWDLVKGDTLPVSNCADIKVTKTANVTDTTTQFGYEISRAGGGNVYPGQATQDGTLTVGQSTTWTDVVSGIDYLVNETGSLDPGWTLDTVMCTYSDIFTSGAPDKTVTLYDRSKGGVQAGAQALVTSNVPGVSVKTTECTIHNSFSGIEIVKAGSGDPNAEFGFTIGDDPYTFKLGDAVTIPSTVGEPVTISEDTVPSDGLPWNLTSLQCVGPDGKTATGDVNLRAGTVTVTPAGEGLIVCTFTNVQKGQLVVEKATQGGTGTFVFGGTIAGLVQDPSLTTTKSDGTASGGTLSGLVDGAASGFSVSEEPQAGWRLDQIACTDDQGNPVSGSPGDFGIAAGQTVTCLATNTKLGQITLTKHVSGVASGYPWSFDFALAADGYGPDTQSLSGTGDVSDASKQLMWKDLTPGKTYTLSETGADGFDVTWMCYDGNTALSDADANTAGYQVDVVAGSDITCTVTNTAQKSNLTVTKTVTGVAGDMGWSFDFTLTPNGGAGVTKTASGTGDVSKDLTWSDLLPGGVYTITEQADGDYTQSLACYYDGDHDTPVTDLVLDDLGVTFEAGFDENIVCEADNAAKPADLTLNKSVSGIAAGQAWSFTFTLDPAADGVGAQTETGSGPTSFQLTWSKLVPGQTYTISESAATGYTQNLSCDGATDISLSTTTVRFVADFDQHITCTATNVGQASTLELTKEVRGVSGGSDWSFDFTLAPSAGGGGVQTLSGTGNSSDVKTWTNLVPGTQYVLSEAVDDNYVQHVSCTGVTDLDKVDTSVTFVAGFGQSITCSATNEAKPTTVSLTKQVDGVAADFPWSFTFGLLTDDGNGAVQRTISGMGGVESDPVEWTNLIPGTVYTLMETAVPGYTTDIVCTGVDDSDPAGDAVVFTAGYNQQISCTATNTAIPSTLDLTKTVVGVATGFDWSFDFTVSPDPDGSSTHTITGAGSGTSAATSWTMLTPGQTYVVAETPVPGYTTDLQCTGVTDTDEVDSTVTFVAGLDQSITCAATNTAIASTLDLTKTVVGVATGFDWSFDFTVSPDPDESGTQTITGSGSTTSAPISWSHLVPGMEYTVSETPVAGYTTDLQCTGVTDTDEVDSTVTFVAGLDQSITCAATNTAIASTLDLSKTVEGVADGFDWSFDFVVTPDPDDSATHTLSGAGSTTEGPTMWSMLIPGQTYTVAETPVAGYTTDLQCTGVEDSNAADNAVTFVAGLDQSITCAATNTAMPADLTLTKTVSGVMDDYGWSFGFTLDPAATGGGTQTASGVGNSSATLTWSDLVPGETYTMTEDASSDFAQSLICAGVGNLDGSAATVTFVAGLGEHLTCEATNAAESSSLSLQKTVVGVDDGVEWSFDFSLSPDAMPLGTQTVAGAGSMTADPIEWTGLVPGQTYTVSETAVDGYNTAMVCDGVEDQDGVLDNGSVTFTAGFGEQIVCRVVNVKEQDTQVEGEGSASVSVTKTVVGVPDGTPWSFTFALSPDALPVGTQTVTGTGSSTADPIKWTQLVPGETYTVSEVAVTGYSTIMVCDGVTDLDTADNTVTFIPVDKQQVACKVVNVATVKTQVLSEGPLASTGADIWWPLALGALFASGGVTALAIRRRYL</sequence>
<feature type="domain" description="SpaA-like prealbumin fold" evidence="3">
    <location>
        <begin position="1096"/>
        <end position="1199"/>
    </location>
</feature>
<keyword evidence="2" id="KW-0812">Transmembrane</keyword>
<organism evidence="5 6">
    <name type="scientific">Demequina capsici</name>
    <dbReference type="NCBI Taxonomy" id="3075620"/>
    <lineage>
        <taxon>Bacteria</taxon>
        <taxon>Bacillati</taxon>
        <taxon>Actinomycetota</taxon>
        <taxon>Actinomycetes</taxon>
        <taxon>Micrococcales</taxon>
        <taxon>Demequinaceae</taxon>
        <taxon>Demequina</taxon>
    </lineage>
</organism>
<feature type="domain" description="SpaA-like prealbumin fold" evidence="3">
    <location>
        <begin position="1008"/>
        <end position="1090"/>
    </location>
</feature>
<dbReference type="RefSeq" id="WP_313499295.1">
    <property type="nucleotide sequence ID" value="NZ_CP134879.1"/>
</dbReference>
<feature type="domain" description="SpaA-like prealbumin fold" evidence="4">
    <location>
        <begin position="481"/>
        <end position="548"/>
    </location>
</feature>
<dbReference type="InterPro" id="IPR048834">
    <property type="entry name" value="SpaA_pre-album"/>
</dbReference>
<gene>
    <name evidence="5" type="ORF">RN606_01630</name>
</gene>
<reference evidence="5 6" key="1">
    <citation type="submission" date="2023-09" db="EMBL/GenBank/DDBJ databases">
        <title>Demequina sp. a novel bacteria isolated from Capsicum annuum.</title>
        <authorList>
            <person name="Humaira Z."/>
            <person name="Lee J."/>
            <person name="Cho D."/>
        </authorList>
    </citation>
    <scope>NUCLEOTIDE SEQUENCE [LARGE SCALE GENOMIC DNA]</scope>
    <source>
        <strain evidence="5 6">OYTSA14</strain>
    </source>
</reference>
<feature type="domain" description="SpaA-like prealbumin fold" evidence="3">
    <location>
        <begin position="884"/>
        <end position="983"/>
    </location>
</feature>
<evidence type="ECO:0008006" key="7">
    <source>
        <dbReference type="Google" id="ProtNLM"/>
    </source>
</evidence>
<feature type="transmembrane region" description="Helical" evidence="2">
    <location>
        <begin position="1870"/>
        <end position="1890"/>
    </location>
</feature>
<evidence type="ECO:0000259" key="3">
    <source>
        <dbReference type="Pfam" id="PF20674"/>
    </source>
</evidence>
<keyword evidence="6" id="KW-1185">Reference proteome</keyword>
<evidence type="ECO:0000256" key="2">
    <source>
        <dbReference type="SAM" id="Phobius"/>
    </source>
</evidence>
<proteinExistence type="predicted"/>
<evidence type="ECO:0000259" key="4">
    <source>
        <dbReference type="Pfam" id="PF24514"/>
    </source>
</evidence>
<dbReference type="Proteomes" id="UP001304125">
    <property type="component" value="Chromosome"/>
</dbReference>